<evidence type="ECO:0000313" key="2">
    <source>
        <dbReference type="EMBL" id="ESP04273.1"/>
    </source>
</evidence>
<dbReference type="PANTHER" id="PTHR31932:SF2">
    <property type="entry name" value="TUBULIN POLYGLUTAMYLASE COMPLEX SUBUNIT 1"/>
    <property type="match status" value="1"/>
</dbReference>
<dbReference type="GO" id="GO:0008017">
    <property type="term" value="F:microtubule binding"/>
    <property type="evidence" value="ECO:0007669"/>
    <property type="project" value="TreeGrafter"/>
</dbReference>
<dbReference type="Gene3D" id="1.20.890.10">
    <property type="entry name" value="cAMP-dependent protein kinase regulatory subunit, dimerization-anchoring domain"/>
    <property type="match status" value="1"/>
</dbReference>
<dbReference type="GeneID" id="20245775"/>
<dbReference type="KEGG" id="lgi:LOTGIDRAFT_204984"/>
<dbReference type="STRING" id="225164.V4B1P2"/>
<dbReference type="InterPro" id="IPR057632">
    <property type="entry name" value="TPGS1_C"/>
</dbReference>
<keyword evidence="3" id="KW-1185">Reference proteome</keyword>
<organism evidence="2 3">
    <name type="scientific">Lottia gigantea</name>
    <name type="common">Giant owl limpet</name>
    <dbReference type="NCBI Taxonomy" id="225164"/>
    <lineage>
        <taxon>Eukaryota</taxon>
        <taxon>Metazoa</taxon>
        <taxon>Spiralia</taxon>
        <taxon>Lophotrochozoa</taxon>
        <taxon>Mollusca</taxon>
        <taxon>Gastropoda</taxon>
        <taxon>Patellogastropoda</taxon>
        <taxon>Lottioidea</taxon>
        <taxon>Lottiidae</taxon>
        <taxon>Lottia</taxon>
    </lineage>
</organism>
<protein>
    <recommendedName>
        <fullName evidence="1">Tubulin polyglutamylase complex subunit 1-like C-terminal domain-containing protein</fullName>
    </recommendedName>
</protein>
<reference evidence="2 3" key="1">
    <citation type="journal article" date="2013" name="Nature">
        <title>Insights into bilaterian evolution from three spiralian genomes.</title>
        <authorList>
            <person name="Simakov O."/>
            <person name="Marletaz F."/>
            <person name="Cho S.J."/>
            <person name="Edsinger-Gonzales E."/>
            <person name="Havlak P."/>
            <person name="Hellsten U."/>
            <person name="Kuo D.H."/>
            <person name="Larsson T."/>
            <person name="Lv J."/>
            <person name="Arendt D."/>
            <person name="Savage R."/>
            <person name="Osoegawa K."/>
            <person name="de Jong P."/>
            <person name="Grimwood J."/>
            <person name="Chapman J.A."/>
            <person name="Shapiro H."/>
            <person name="Aerts A."/>
            <person name="Otillar R.P."/>
            <person name="Terry A.Y."/>
            <person name="Boore J.L."/>
            <person name="Grigoriev I.V."/>
            <person name="Lindberg D.R."/>
            <person name="Seaver E.C."/>
            <person name="Weisblat D.A."/>
            <person name="Putnam N.H."/>
            <person name="Rokhsar D.S."/>
        </authorList>
    </citation>
    <scope>NUCLEOTIDE SEQUENCE [LARGE SCALE GENOMIC DNA]</scope>
</reference>
<dbReference type="InterPro" id="IPR039235">
    <property type="entry name" value="TPGS1"/>
</dbReference>
<dbReference type="AlphaFoldDB" id="V4B1P2"/>
<dbReference type="RefSeq" id="XP_009045083.1">
    <property type="nucleotide sequence ID" value="XM_009046835.1"/>
</dbReference>
<dbReference type="SUPFAM" id="SSF47391">
    <property type="entry name" value="Dimerization-anchoring domain of cAMP-dependent PK regulatory subunit"/>
    <property type="match status" value="1"/>
</dbReference>
<feature type="domain" description="Tubulin polyglutamylase complex subunit 1-like C-terminal" evidence="1">
    <location>
        <begin position="58"/>
        <end position="249"/>
    </location>
</feature>
<dbReference type="CTD" id="20245775"/>
<dbReference type="PANTHER" id="PTHR31932">
    <property type="entry name" value="TUBULIN POLYGLUTAMYLASE COMPLEX SUBUNIT 1"/>
    <property type="match status" value="1"/>
</dbReference>
<dbReference type="OrthoDB" id="64214at2759"/>
<dbReference type="Pfam" id="PF24480">
    <property type="entry name" value="TPGS1_C"/>
    <property type="match status" value="1"/>
</dbReference>
<accession>V4B1P2</accession>
<sequence>MADKRKVVSEEKSQETDRQFLERVNVKFLMQDVMGKIIANRPDDPMVFLADYFEAYDEQSGLIQKALQTIQMTHHSRPVFESNVSRAYNILNKHKVYKRVKGVNGVIYNELLQALCREIESSIVSKLMNKIECCDYEAVPYDVFRSGVFTCCVLQDYCKLTENLFQSLDLDKTGKADKILCDTVLQQLNTVLKNTKPDSNRIFQASHKLGPDILYHSLERAMTNNKGQTMITLEQFISDVCDSFLLKVKPLR</sequence>
<dbReference type="EMBL" id="KB199835">
    <property type="protein sequence ID" value="ESP04273.1"/>
    <property type="molecule type" value="Genomic_DNA"/>
</dbReference>
<dbReference type="HOGENOM" id="CLU_084094_0_0_1"/>
<dbReference type="CDD" id="cd22960">
    <property type="entry name" value="DD_TPGS1"/>
    <property type="match status" value="1"/>
</dbReference>
<gene>
    <name evidence="2" type="ORF">LOTGIDRAFT_204984</name>
</gene>
<dbReference type="InterPro" id="IPR047502">
    <property type="entry name" value="DD_TPGS1"/>
</dbReference>
<evidence type="ECO:0000313" key="3">
    <source>
        <dbReference type="Proteomes" id="UP000030746"/>
    </source>
</evidence>
<dbReference type="Proteomes" id="UP000030746">
    <property type="component" value="Unassembled WGS sequence"/>
</dbReference>
<proteinExistence type="predicted"/>
<evidence type="ECO:0000259" key="1">
    <source>
        <dbReference type="Pfam" id="PF24480"/>
    </source>
</evidence>
<name>V4B1P2_LOTGI</name>
<dbReference type="OMA" id="HFQMECE"/>